<sequence>MKTLLLIIIGLAVGRFSFSQDNITIQDLREECIRGQAEPIVIPNKNNNANFQLQADSLTSIETFSSSSGDLIQIKNWGCEYHTLTFKIETKKCKADTESLKYWYVKTYELMKEIEPELDAPIKINDGLEALNLYVSKNVYDLKLEEEIDFGGDDIRSFITLHSIEKNENNNYVIEISFSIGPL</sequence>
<comment type="caution">
    <text evidence="1">The sequence shown here is derived from an EMBL/GenBank/DDBJ whole genome shotgun (WGS) entry which is preliminary data.</text>
</comment>
<accession>A0ABY1NBG4</accession>
<name>A0ABY1NBG4_9BACT</name>
<dbReference type="Proteomes" id="UP001157915">
    <property type="component" value="Unassembled WGS sequence"/>
</dbReference>
<organism evidence="1 2">
    <name type="scientific">Algoriphagus winogradskyi</name>
    <dbReference type="NCBI Taxonomy" id="237017"/>
    <lineage>
        <taxon>Bacteria</taxon>
        <taxon>Pseudomonadati</taxon>
        <taxon>Bacteroidota</taxon>
        <taxon>Cytophagia</taxon>
        <taxon>Cytophagales</taxon>
        <taxon>Cyclobacteriaceae</taxon>
        <taxon>Algoriphagus</taxon>
    </lineage>
</organism>
<reference evidence="1 2" key="1">
    <citation type="submission" date="2017-05" db="EMBL/GenBank/DDBJ databases">
        <authorList>
            <person name="Varghese N."/>
            <person name="Submissions S."/>
        </authorList>
    </citation>
    <scope>NUCLEOTIDE SEQUENCE [LARGE SCALE GENOMIC DNA]</scope>
    <source>
        <strain evidence="1 2">DSM 15360</strain>
    </source>
</reference>
<keyword evidence="2" id="KW-1185">Reference proteome</keyword>
<gene>
    <name evidence="1" type="ORF">SAMN06265367_101334</name>
</gene>
<dbReference type="RefSeq" id="WP_283411276.1">
    <property type="nucleotide sequence ID" value="NZ_FXUA01000001.1"/>
</dbReference>
<evidence type="ECO:0000313" key="1">
    <source>
        <dbReference type="EMBL" id="SMP05231.1"/>
    </source>
</evidence>
<proteinExistence type="predicted"/>
<dbReference type="EMBL" id="FXUA01000001">
    <property type="protein sequence ID" value="SMP05231.1"/>
    <property type="molecule type" value="Genomic_DNA"/>
</dbReference>
<evidence type="ECO:0008006" key="3">
    <source>
        <dbReference type="Google" id="ProtNLM"/>
    </source>
</evidence>
<protein>
    <recommendedName>
        <fullName evidence="3">Secreted protein</fullName>
    </recommendedName>
</protein>
<evidence type="ECO:0000313" key="2">
    <source>
        <dbReference type="Proteomes" id="UP001157915"/>
    </source>
</evidence>